<accession>J9FY51</accession>
<reference evidence="1" key="1">
    <citation type="journal article" date="2012" name="PLoS ONE">
        <title>Gene sets for utilization of primary and secondary nutrition supplies in the distal gut of endangered iberian lynx.</title>
        <authorList>
            <person name="Alcaide M."/>
            <person name="Messina E."/>
            <person name="Richter M."/>
            <person name="Bargiela R."/>
            <person name="Peplies J."/>
            <person name="Huws S.A."/>
            <person name="Newbold C.J."/>
            <person name="Golyshin P.N."/>
            <person name="Simon M.A."/>
            <person name="Lopez G."/>
            <person name="Yakimov M.M."/>
            <person name="Ferrer M."/>
        </authorList>
    </citation>
    <scope>NUCLEOTIDE SEQUENCE</scope>
</reference>
<protein>
    <submittedName>
        <fullName evidence="1">Uncharacterized protein</fullName>
    </submittedName>
</protein>
<dbReference type="AlphaFoldDB" id="J9FY51"/>
<sequence>MSVVDHVGLWNHCLEFIRDNVSAQAYKTWFCLSCP</sequence>
<organism evidence="1">
    <name type="scientific">gut metagenome</name>
    <dbReference type="NCBI Taxonomy" id="749906"/>
    <lineage>
        <taxon>unclassified sequences</taxon>
        <taxon>metagenomes</taxon>
        <taxon>organismal metagenomes</taxon>
    </lineage>
</organism>
<dbReference type="Gene3D" id="3.30.300.180">
    <property type="match status" value="1"/>
</dbReference>
<dbReference type="InterPro" id="IPR038454">
    <property type="entry name" value="DnaA_N_sf"/>
</dbReference>
<evidence type="ECO:0000313" key="1">
    <source>
        <dbReference type="EMBL" id="EJW92289.1"/>
    </source>
</evidence>
<dbReference type="EMBL" id="AMCI01007632">
    <property type="protein sequence ID" value="EJW92289.1"/>
    <property type="molecule type" value="Genomic_DNA"/>
</dbReference>
<comment type="caution">
    <text evidence="1">The sequence shown here is derived from an EMBL/GenBank/DDBJ whole genome shotgun (WGS) entry which is preliminary data.</text>
</comment>
<proteinExistence type="predicted"/>
<name>J9FY51_9ZZZZ</name>
<gene>
    <name evidence="1" type="ORF">EVA_19604</name>
</gene>